<proteinExistence type="predicted"/>
<sequence length="432" mass="50263">MRGDKSWYQLDNAGKLYSSIISSRATTLFRLSATLTSPIYPDLLQEALELTLQRFPFFKVQLKQGFFWYYFEGTDQMPQVEKERYYPCMSLSIKKRGSFPYRVYYYNNRIALELSHSMTDGTGGLKFLGELVKQYLHLKEGIPIEQEEISDEQLEAETENGFRRYYDKSIPAPKTKLGNSFKLPLELDKKGYYHIVTGIIPVEALKKKAKEYDVSITIFLTAIYIQSLLTIQERTSRRKRPVVINVPVNMRSYFPSDTMRNFFVSITPSIDARLGKYEFEEIIQEVKIEFSRLLTPKKLKQYIKQSVISEKSLMLRLMPSPIKDMVAPSIYSFFGEGQYTSGLSNLGIVRVPSEMEKYIERVECYPPPSIGNKVKAILTSYKEHMYISFGNLSKDRMLEREFFRSIRELGIQVTIETNDEENEDGLLSEMRN</sequence>
<dbReference type="RefSeq" id="WP_251515610.1">
    <property type="nucleotide sequence ID" value="NZ_JAMBON010000026.1"/>
</dbReference>
<evidence type="ECO:0000313" key="1">
    <source>
        <dbReference type="EMBL" id="MFD1607788.1"/>
    </source>
</evidence>
<comment type="caution">
    <text evidence="1">The sequence shown here is derived from an EMBL/GenBank/DDBJ whole genome shotgun (WGS) entry which is preliminary data.</text>
</comment>
<name>A0ABW4HQW9_9BACI</name>
<reference evidence="2" key="1">
    <citation type="journal article" date="2019" name="Int. J. Syst. Evol. Microbiol.">
        <title>The Global Catalogue of Microorganisms (GCM) 10K type strain sequencing project: providing services to taxonomists for standard genome sequencing and annotation.</title>
        <authorList>
            <consortium name="The Broad Institute Genomics Platform"/>
            <consortium name="The Broad Institute Genome Sequencing Center for Infectious Disease"/>
            <person name="Wu L."/>
            <person name="Ma J."/>
        </authorList>
    </citation>
    <scope>NUCLEOTIDE SEQUENCE [LARGE SCALE GENOMIC DNA]</scope>
    <source>
        <strain evidence="2">CGMCC 1.12376</strain>
    </source>
</reference>
<dbReference type="EMBL" id="JBHUDE010000041">
    <property type="protein sequence ID" value="MFD1607788.1"/>
    <property type="molecule type" value="Genomic_DNA"/>
</dbReference>
<dbReference type="Proteomes" id="UP001597221">
    <property type="component" value="Unassembled WGS sequence"/>
</dbReference>
<protein>
    <submittedName>
        <fullName evidence="1">Alcohol acetyltransferase</fullName>
    </submittedName>
</protein>
<gene>
    <name evidence="1" type="ORF">ACFSBH_08985</name>
</gene>
<organism evidence="1 2">
    <name type="scientific">Oceanobacillus luteolus</name>
    <dbReference type="NCBI Taxonomy" id="1274358"/>
    <lineage>
        <taxon>Bacteria</taxon>
        <taxon>Bacillati</taxon>
        <taxon>Bacillota</taxon>
        <taxon>Bacilli</taxon>
        <taxon>Bacillales</taxon>
        <taxon>Bacillaceae</taxon>
        <taxon>Oceanobacillus</taxon>
    </lineage>
</organism>
<accession>A0ABW4HQW9</accession>
<keyword evidence="2" id="KW-1185">Reference proteome</keyword>
<evidence type="ECO:0000313" key="2">
    <source>
        <dbReference type="Proteomes" id="UP001597221"/>
    </source>
</evidence>